<dbReference type="Gene3D" id="1.25.40.20">
    <property type="entry name" value="Ankyrin repeat-containing domain"/>
    <property type="match status" value="1"/>
</dbReference>
<dbReference type="AlphaFoldDB" id="A0A6V2MJA5"/>
<evidence type="ECO:0000313" key="2">
    <source>
        <dbReference type="EMBL" id="CAE4647626.1"/>
    </source>
</evidence>
<proteinExistence type="predicted"/>
<feature type="region of interest" description="Disordered" evidence="1">
    <location>
        <begin position="279"/>
        <end position="321"/>
    </location>
</feature>
<dbReference type="EMBL" id="HBNS01046967">
    <property type="protein sequence ID" value="CAE4647626.1"/>
    <property type="molecule type" value="Transcribed_RNA"/>
</dbReference>
<dbReference type="EMBL" id="HBNS01046968">
    <property type="protein sequence ID" value="CAE4647628.1"/>
    <property type="molecule type" value="Transcribed_RNA"/>
</dbReference>
<reference evidence="2" key="1">
    <citation type="submission" date="2021-01" db="EMBL/GenBank/DDBJ databases">
        <authorList>
            <person name="Corre E."/>
            <person name="Pelletier E."/>
            <person name="Niang G."/>
            <person name="Scheremetjew M."/>
            <person name="Finn R."/>
            <person name="Kale V."/>
            <person name="Holt S."/>
            <person name="Cochrane G."/>
            <person name="Meng A."/>
            <person name="Brown T."/>
            <person name="Cohen L."/>
        </authorList>
    </citation>
    <scope>NUCLEOTIDE SEQUENCE</scope>
    <source>
        <strain evidence="2">GSO104</strain>
    </source>
</reference>
<organism evidence="2">
    <name type="scientific">Ditylum brightwellii</name>
    <dbReference type="NCBI Taxonomy" id="49249"/>
    <lineage>
        <taxon>Eukaryota</taxon>
        <taxon>Sar</taxon>
        <taxon>Stramenopiles</taxon>
        <taxon>Ochrophyta</taxon>
        <taxon>Bacillariophyta</taxon>
        <taxon>Mediophyceae</taxon>
        <taxon>Lithodesmiophycidae</taxon>
        <taxon>Lithodesmiales</taxon>
        <taxon>Lithodesmiaceae</taxon>
        <taxon>Ditylum</taxon>
    </lineage>
</organism>
<protein>
    <submittedName>
        <fullName evidence="2">Uncharacterized protein</fullName>
    </submittedName>
</protein>
<gene>
    <name evidence="2" type="ORF">DBRI00130_LOCUS36293</name>
    <name evidence="3" type="ORF">DBRI00130_LOCUS36294</name>
</gene>
<name>A0A6V2MJA5_9STRA</name>
<evidence type="ECO:0000256" key="1">
    <source>
        <dbReference type="SAM" id="MobiDB-lite"/>
    </source>
</evidence>
<accession>A0A6V2MJA5</accession>
<dbReference type="SUPFAM" id="SSF48403">
    <property type="entry name" value="Ankyrin repeat"/>
    <property type="match status" value="1"/>
</dbReference>
<dbReference type="InterPro" id="IPR036770">
    <property type="entry name" value="Ankyrin_rpt-contain_sf"/>
</dbReference>
<sequence>MYGEKEDPPIVKLAAKGDLNGVKKCIDQQGDKCIDSCGTWTETEWKCGGYEKSWDWNKDTALLAAVRHKHFHIVKYLIDHHLPNPFHRSCLQEDKHDDVMSLAKEKDCIEIAEYIANALYDESCRCRVPPLFDLIAHDISKNQKLYSAALNSLPETVRNELNNHKVKKVRTGDFEYYSLPSFYKKLGEMFMGQTNKENYNPQKAAFWLSLSIKDEEIPDCASYSFESWRPEETLKSLQQLRDACPQNDEVVNILSQVLPQLETRYKMWCESKEEIKAKEKKRDEERRAKEEKERAERKAKEEKERAERKAKEEKERAEKEKKQATIDADFKLIRDAEVRRCNAINGGTKVISGDCLNYCSRSSWDYCTYYHPGNDLPPHCMFGASCRYKESCRFNHLPRKPASLSSSQYGTSHGIRHYGFGYKQNCTCNDNDCSYDDSDDDYRDCGYGCDESDDEYDDYCYAY</sequence>
<evidence type="ECO:0000313" key="3">
    <source>
        <dbReference type="EMBL" id="CAE4647628.1"/>
    </source>
</evidence>